<feature type="transmembrane region" description="Helical" evidence="9">
    <location>
        <begin position="196"/>
        <end position="214"/>
    </location>
</feature>
<dbReference type="InterPro" id="IPR020846">
    <property type="entry name" value="MFS_dom"/>
</dbReference>
<dbReference type="OrthoDB" id="6612291at2759"/>
<evidence type="ECO:0000256" key="6">
    <source>
        <dbReference type="ARBA" id="ARBA00023136"/>
    </source>
</evidence>
<keyword evidence="12" id="KW-1185">Reference proteome</keyword>
<feature type="transmembrane region" description="Helical" evidence="9">
    <location>
        <begin position="479"/>
        <end position="497"/>
    </location>
</feature>
<dbReference type="GO" id="GO:0005351">
    <property type="term" value="F:carbohydrate:proton symporter activity"/>
    <property type="evidence" value="ECO:0007669"/>
    <property type="project" value="TreeGrafter"/>
</dbReference>
<evidence type="ECO:0000256" key="9">
    <source>
        <dbReference type="SAM" id="Phobius"/>
    </source>
</evidence>
<accession>A0A427XDX0</accession>
<evidence type="ECO:0000256" key="5">
    <source>
        <dbReference type="ARBA" id="ARBA00022989"/>
    </source>
</evidence>
<keyword evidence="3 8" id="KW-0813">Transport</keyword>
<feature type="transmembrane region" description="Helical" evidence="9">
    <location>
        <begin position="220"/>
        <end position="243"/>
    </location>
</feature>
<evidence type="ECO:0000256" key="4">
    <source>
        <dbReference type="ARBA" id="ARBA00022692"/>
    </source>
</evidence>
<evidence type="ECO:0000256" key="8">
    <source>
        <dbReference type="RuleBase" id="RU003346"/>
    </source>
</evidence>
<dbReference type="NCBIfam" id="TIGR00879">
    <property type="entry name" value="SP"/>
    <property type="match status" value="1"/>
</dbReference>
<comment type="caution">
    <text evidence="11">The sequence shown here is derived from an EMBL/GenBank/DDBJ whole genome shotgun (WGS) entry which is preliminary data.</text>
</comment>
<dbReference type="GeneID" id="39588283"/>
<evidence type="ECO:0000313" key="11">
    <source>
        <dbReference type="EMBL" id="RSH77111.1"/>
    </source>
</evidence>
<dbReference type="SUPFAM" id="SSF103473">
    <property type="entry name" value="MFS general substrate transporter"/>
    <property type="match status" value="1"/>
</dbReference>
<comment type="subcellular location">
    <subcellularLocation>
        <location evidence="1">Membrane</location>
        <topology evidence="1">Multi-pass membrane protein</topology>
    </subcellularLocation>
</comment>
<dbReference type="Pfam" id="PF00083">
    <property type="entry name" value="Sugar_tr"/>
    <property type="match status" value="1"/>
</dbReference>
<feature type="transmembrane region" description="Helical" evidence="9">
    <location>
        <begin position="139"/>
        <end position="156"/>
    </location>
</feature>
<evidence type="ECO:0000256" key="2">
    <source>
        <dbReference type="ARBA" id="ARBA00010992"/>
    </source>
</evidence>
<keyword evidence="4 9" id="KW-0812">Transmembrane</keyword>
<dbReference type="PANTHER" id="PTHR48022:SF5">
    <property type="entry name" value="ALPHA-GLUCOSIDES PERMEASE MPH2-RELATED"/>
    <property type="match status" value="1"/>
</dbReference>
<proteinExistence type="inferred from homology"/>
<dbReference type="InterPro" id="IPR003663">
    <property type="entry name" value="Sugar/inositol_transpt"/>
</dbReference>
<dbReference type="GO" id="GO:0016020">
    <property type="term" value="C:membrane"/>
    <property type="evidence" value="ECO:0007669"/>
    <property type="project" value="UniProtKB-SubCell"/>
</dbReference>
<keyword evidence="5 9" id="KW-1133">Transmembrane helix</keyword>
<keyword evidence="6 9" id="KW-0472">Membrane</keyword>
<dbReference type="EMBL" id="RSCE01000018">
    <property type="protein sequence ID" value="RSH77111.1"/>
    <property type="molecule type" value="Genomic_DNA"/>
</dbReference>
<feature type="transmembrane region" description="Helical" evidence="9">
    <location>
        <begin position="404"/>
        <end position="429"/>
    </location>
</feature>
<dbReference type="InterPro" id="IPR036259">
    <property type="entry name" value="MFS_trans_sf"/>
</dbReference>
<comment type="similarity">
    <text evidence="2 8">Belongs to the major facilitator superfamily. Sugar transporter (TC 2.A.1.1) family.</text>
</comment>
<dbReference type="InterPro" id="IPR050360">
    <property type="entry name" value="MFS_Sugar_Transporters"/>
</dbReference>
<feature type="domain" description="Major facilitator superfamily (MFS) profile" evidence="10">
    <location>
        <begin position="61"/>
        <end position="501"/>
    </location>
</feature>
<sequence length="541" mass="60809">MGATTPDEKSGNDHIEAVGELSHHPVGQTSADRADAIEAEDSEHQMTTREAFRFYWKAVLWSMLASTVLVMEGFDGIGGNFQVLQPWLQRYGVWSAEKGMYIIEAKWQMGLSEATSVGCLFGVLIGAWQVDRFGYRWSMIANMTVLSGFLGLQIFAPNVEVLLVANMLTGFVYGAMMCLTTAFASELCPIQLRGYLTSYCNMLASIVINAYTNYHQDTRTGYIVTWSLQWIWPAPIAVGMFFCPESPWWLVRKGRLDDAEASLRRLQSHDNHGLARKTVMMIVRTNELEKELSGGATFLDCFKGTDFRRTEIACCAYACQMTCGVVLSWTTVYWFVQAGLSNSDSFRLGLGQSAIALAGTLVAWLLIRHIGRRTIYLWGMGGMAALMIAIGVCGCYRDDGKNKVTLWVQAALMLTWVLTYDLSVGPVAFTIIGEVSSSRLRNKTISLARFTYNFISLISGLMNPYMINSTAWNWGAKAGFYWAGWSVLSFVWIYFRLPETGKRSYRELDILFERRIPARQFKSTVVEQDADDEILQAKQMK</sequence>
<feature type="transmembrane region" description="Helical" evidence="9">
    <location>
        <begin position="348"/>
        <end position="367"/>
    </location>
</feature>
<dbReference type="FunFam" id="1.20.1250.20:FF:000078">
    <property type="entry name" value="MFS maltose transporter, putative"/>
    <property type="match status" value="1"/>
</dbReference>
<feature type="transmembrane region" description="Helical" evidence="9">
    <location>
        <begin position="450"/>
        <end position="467"/>
    </location>
</feature>
<feature type="transmembrane region" description="Helical" evidence="9">
    <location>
        <begin position="312"/>
        <end position="336"/>
    </location>
</feature>
<feature type="transmembrane region" description="Helical" evidence="9">
    <location>
        <begin position="374"/>
        <end position="392"/>
    </location>
</feature>
<dbReference type="Gene3D" id="1.20.1250.20">
    <property type="entry name" value="MFS general substrate transporter like domains"/>
    <property type="match status" value="1"/>
</dbReference>
<dbReference type="PROSITE" id="PS50850">
    <property type="entry name" value="MFS"/>
    <property type="match status" value="1"/>
</dbReference>
<evidence type="ECO:0000256" key="1">
    <source>
        <dbReference type="ARBA" id="ARBA00004141"/>
    </source>
</evidence>
<evidence type="ECO:0000256" key="3">
    <source>
        <dbReference type="ARBA" id="ARBA00022448"/>
    </source>
</evidence>
<dbReference type="InterPro" id="IPR005828">
    <property type="entry name" value="MFS_sugar_transport-like"/>
</dbReference>
<dbReference type="AlphaFoldDB" id="A0A427XDX0"/>
<organism evidence="11 12">
    <name type="scientific">Apiotrichum porosum</name>
    <dbReference type="NCBI Taxonomy" id="105984"/>
    <lineage>
        <taxon>Eukaryota</taxon>
        <taxon>Fungi</taxon>
        <taxon>Dikarya</taxon>
        <taxon>Basidiomycota</taxon>
        <taxon>Agaricomycotina</taxon>
        <taxon>Tremellomycetes</taxon>
        <taxon>Trichosporonales</taxon>
        <taxon>Trichosporonaceae</taxon>
        <taxon>Apiotrichum</taxon>
    </lineage>
</organism>
<feature type="transmembrane region" description="Helical" evidence="9">
    <location>
        <begin position="162"/>
        <end position="184"/>
    </location>
</feature>
<feature type="transmembrane region" description="Helical" evidence="9">
    <location>
        <begin position="107"/>
        <end position="127"/>
    </location>
</feature>
<protein>
    <recommendedName>
        <fullName evidence="10">Major facilitator superfamily (MFS) profile domain-containing protein</fullName>
    </recommendedName>
</protein>
<gene>
    <name evidence="11" type="ORF">EHS24_003740</name>
</gene>
<dbReference type="PANTHER" id="PTHR48022">
    <property type="entry name" value="PLASTIDIC GLUCOSE TRANSPORTER 4"/>
    <property type="match status" value="1"/>
</dbReference>
<evidence type="ECO:0000256" key="7">
    <source>
        <dbReference type="ARBA" id="ARBA00049119"/>
    </source>
</evidence>
<dbReference type="RefSeq" id="XP_028472258.1">
    <property type="nucleotide sequence ID" value="XM_028619389.1"/>
</dbReference>
<feature type="transmembrane region" description="Helical" evidence="9">
    <location>
        <begin position="54"/>
        <end position="74"/>
    </location>
</feature>
<evidence type="ECO:0000313" key="12">
    <source>
        <dbReference type="Proteomes" id="UP000279236"/>
    </source>
</evidence>
<reference evidence="11 12" key="1">
    <citation type="submission" date="2018-11" db="EMBL/GenBank/DDBJ databases">
        <title>Genome sequence of Apiotrichum porosum DSM 27194.</title>
        <authorList>
            <person name="Aliyu H."/>
            <person name="Gorte O."/>
            <person name="Ochsenreither K."/>
        </authorList>
    </citation>
    <scope>NUCLEOTIDE SEQUENCE [LARGE SCALE GENOMIC DNA]</scope>
    <source>
        <strain evidence="11 12">DSM 27194</strain>
    </source>
</reference>
<name>A0A427XDX0_9TREE</name>
<dbReference type="Proteomes" id="UP000279236">
    <property type="component" value="Unassembled WGS sequence"/>
</dbReference>
<evidence type="ECO:0000259" key="10">
    <source>
        <dbReference type="PROSITE" id="PS50850"/>
    </source>
</evidence>
<comment type="catalytic activity">
    <reaction evidence="7">
        <text>myo-inositol(out) + H(+)(out) = myo-inositol(in) + H(+)(in)</text>
        <dbReference type="Rhea" id="RHEA:60364"/>
        <dbReference type="ChEBI" id="CHEBI:15378"/>
        <dbReference type="ChEBI" id="CHEBI:17268"/>
    </reaction>
</comment>